<dbReference type="SUPFAM" id="SSF53756">
    <property type="entry name" value="UDP-Glycosyltransferase/glycogen phosphorylase"/>
    <property type="match status" value="1"/>
</dbReference>
<accession>A0A382SWQ1</accession>
<evidence type="ECO:0008006" key="3">
    <source>
        <dbReference type="Google" id="ProtNLM"/>
    </source>
</evidence>
<organism evidence="2">
    <name type="scientific">marine metagenome</name>
    <dbReference type="NCBI Taxonomy" id="408172"/>
    <lineage>
        <taxon>unclassified sequences</taxon>
        <taxon>metagenomes</taxon>
        <taxon>ecological metagenomes</taxon>
    </lineage>
</organism>
<dbReference type="EMBL" id="UINC01132169">
    <property type="protein sequence ID" value="SVD14314.1"/>
    <property type="molecule type" value="Genomic_DNA"/>
</dbReference>
<sequence>MALVQPQIVLIWNGQTLPWSVAKQECQAAGIPTLFLERGFFPDSMFIDPEGVNAASKFRRTYGLPDAPNSTSQESPKHDPQATDTKTDGDALNILIPEQLDLDTNTILHCPNLQTNDQLLAELAGLEKSGKIPYFNYVYRPHPKQNAKFLVKQQRVPRHFRLDDNSTAEALMTEADAMITRNSAMGLEFARLGKPTISLGNSIYTGLGFTRSAGPREMTLSETLQTLLTSSQMSTKEQKLLEDFDSRLREGSHYFLRSTTPNERGANQRWQGYLKSETDNQPASFPVSSPPKLRIALATNQKIQKLS</sequence>
<proteinExistence type="predicted"/>
<dbReference type="InterPro" id="IPR043148">
    <property type="entry name" value="TagF_C"/>
</dbReference>
<evidence type="ECO:0000256" key="1">
    <source>
        <dbReference type="SAM" id="MobiDB-lite"/>
    </source>
</evidence>
<feature type="non-terminal residue" evidence="2">
    <location>
        <position position="307"/>
    </location>
</feature>
<dbReference type="GO" id="GO:0000271">
    <property type="term" value="P:polysaccharide biosynthetic process"/>
    <property type="evidence" value="ECO:0007669"/>
    <property type="project" value="InterPro"/>
</dbReference>
<dbReference type="Pfam" id="PF05159">
    <property type="entry name" value="Capsule_synth"/>
    <property type="match status" value="1"/>
</dbReference>
<dbReference type="Gene3D" id="3.40.50.12580">
    <property type="match status" value="1"/>
</dbReference>
<feature type="compositionally biased region" description="Basic and acidic residues" evidence="1">
    <location>
        <begin position="75"/>
        <end position="88"/>
    </location>
</feature>
<name>A0A382SWQ1_9ZZZZ</name>
<protein>
    <recommendedName>
        <fullName evidence="3">Capsule polysaccharide biosynthesis protein</fullName>
    </recommendedName>
</protein>
<evidence type="ECO:0000313" key="2">
    <source>
        <dbReference type="EMBL" id="SVD14314.1"/>
    </source>
</evidence>
<dbReference type="AlphaFoldDB" id="A0A382SWQ1"/>
<dbReference type="GO" id="GO:0015774">
    <property type="term" value="P:polysaccharide transport"/>
    <property type="evidence" value="ECO:0007669"/>
    <property type="project" value="InterPro"/>
</dbReference>
<feature type="region of interest" description="Disordered" evidence="1">
    <location>
        <begin position="61"/>
        <end position="88"/>
    </location>
</feature>
<dbReference type="InterPro" id="IPR007833">
    <property type="entry name" value="Capsule_polysaccharide_synth"/>
</dbReference>
<gene>
    <name evidence="2" type="ORF">METZ01_LOCUS367168</name>
</gene>
<reference evidence="2" key="1">
    <citation type="submission" date="2018-05" db="EMBL/GenBank/DDBJ databases">
        <authorList>
            <person name="Lanie J.A."/>
            <person name="Ng W.-L."/>
            <person name="Kazmierczak K.M."/>
            <person name="Andrzejewski T.M."/>
            <person name="Davidsen T.M."/>
            <person name="Wayne K.J."/>
            <person name="Tettelin H."/>
            <person name="Glass J.I."/>
            <person name="Rusch D."/>
            <person name="Podicherti R."/>
            <person name="Tsui H.-C.T."/>
            <person name="Winkler M.E."/>
        </authorList>
    </citation>
    <scope>NUCLEOTIDE SEQUENCE</scope>
</reference>